<comment type="caution">
    <text evidence="2">The sequence shown here is derived from an EMBL/GenBank/DDBJ whole genome shotgun (WGS) entry which is preliminary data.</text>
</comment>
<name>A0A7K3NHA5_9BACT</name>
<gene>
    <name evidence="2" type="ORF">G3N56_02255</name>
</gene>
<dbReference type="EMBL" id="JAAGRQ010000006">
    <property type="protein sequence ID" value="NDY55568.1"/>
    <property type="molecule type" value="Genomic_DNA"/>
</dbReference>
<protein>
    <submittedName>
        <fullName evidence="2">DUF1566 domain-containing protein</fullName>
    </submittedName>
</protein>
<dbReference type="AlphaFoldDB" id="A0A7K3NHA5"/>
<evidence type="ECO:0000313" key="2">
    <source>
        <dbReference type="EMBL" id="NDY55568.1"/>
    </source>
</evidence>
<sequence length="346" mass="38918">MHHGENMRHTNPNVFKRISMQIFLCGVLSVLLMTARVHAYTLPSTGQVKCYNDLYEIACPAPGEDYYGQDGNYQRVPMSYQDNGNGTVTDLVTGLVWEQSDGGTKRTWENAVGHCQNLDFAGQSDWRLPTWRELTTIVDINRVFTPPVINPVFQCTETTGNYWANTTYVGQDNAAWMVYFGGGGAYNYNKTDWQLYSRCVRGNALDVAAYVDNGDGTITDTTTSLIWEQNGSPNPLVWKEALAWCENLSIGTKTAWRLPSIRELESLLDTDRTSPRINPLFSCAAEQYTTGTTEVHDDNRAWYVDFNNGFVAGGALKTFPFRFRCVHDATAKNPSYNPSQLLLFNE</sequence>
<dbReference type="Proteomes" id="UP000469724">
    <property type="component" value="Unassembled WGS sequence"/>
</dbReference>
<dbReference type="PANTHER" id="PTHR35812">
    <property type="entry name" value="LIPOPROTEIN"/>
    <property type="match status" value="1"/>
</dbReference>
<proteinExistence type="predicted"/>
<dbReference type="PANTHER" id="PTHR35812:SF1">
    <property type="entry name" value="LIPOPROTEIN"/>
    <property type="match status" value="1"/>
</dbReference>
<keyword evidence="3" id="KW-1185">Reference proteome</keyword>
<accession>A0A7K3NHA5</accession>
<feature type="domain" description="Lcl C-terminal" evidence="1">
    <location>
        <begin position="86"/>
        <end position="201"/>
    </location>
</feature>
<dbReference type="Pfam" id="PF07603">
    <property type="entry name" value="Lcl_C"/>
    <property type="match status" value="2"/>
</dbReference>
<evidence type="ECO:0000259" key="1">
    <source>
        <dbReference type="Pfam" id="PF07603"/>
    </source>
</evidence>
<organism evidence="2 3">
    <name type="scientific">Desulfolutivibrio sulfodismutans</name>
    <dbReference type="NCBI Taxonomy" id="63561"/>
    <lineage>
        <taxon>Bacteria</taxon>
        <taxon>Pseudomonadati</taxon>
        <taxon>Thermodesulfobacteriota</taxon>
        <taxon>Desulfovibrionia</taxon>
        <taxon>Desulfovibrionales</taxon>
        <taxon>Desulfovibrionaceae</taxon>
        <taxon>Desulfolutivibrio</taxon>
    </lineage>
</organism>
<dbReference type="RefSeq" id="WP_163300624.1">
    <property type="nucleotide sequence ID" value="NZ_JAAGRQ010000006.1"/>
</dbReference>
<dbReference type="InterPro" id="IPR011460">
    <property type="entry name" value="Lcl_C"/>
</dbReference>
<reference evidence="2 3" key="1">
    <citation type="submission" date="2020-02" db="EMBL/GenBank/DDBJ databases">
        <title>Comparative genomics of sulfur disproportionating microorganisms.</title>
        <authorList>
            <person name="Ward L.M."/>
            <person name="Bertran E."/>
            <person name="Johnston D.T."/>
        </authorList>
    </citation>
    <scope>NUCLEOTIDE SEQUENCE [LARGE SCALE GENOMIC DNA]</scope>
    <source>
        <strain evidence="2 3">DSM 3696</strain>
    </source>
</reference>
<evidence type="ECO:0000313" key="3">
    <source>
        <dbReference type="Proteomes" id="UP000469724"/>
    </source>
</evidence>
<feature type="domain" description="Lcl C-terminal" evidence="1">
    <location>
        <begin position="216"/>
        <end position="326"/>
    </location>
</feature>